<proteinExistence type="predicted"/>
<dbReference type="InterPro" id="IPR050546">
    <property type="entry name" value="Glycosyl_Hydrlase_16"/>
</dbReference>
<feature type="domain" description="GH16" evidence="1">
    <location>
        <begin position="7"/>
        <end position="272"/>
    </location>
</feature>
<name>A0A4T0FUG7_9BASI</name>
<dbReference type="PANTHER" id="PTHR10963">
    <property type="entry name" value="GLYCOSYL HYDROLASE-RELATED"/>
    <property type="match status" value="1"/>
</dbReference>
<dbReference type="AlphaFoldDB" id="A0A4T0FUG7"/>
<sequence>MALNLKSTYSGANFFDNWVYNFSAIDNTTQGNVHYLDQPNAELQNLTYVNDAGNAIMRVDNFTDGSEDATFGRNSVKLVSKDAFDIGSMIVMDATHVPYGDSVWGAFWTLNNLSKQDDDGEIDIFEGVNSQQVNRVALHTRDGCSQSNTTDLEFTGSVLSTDCFYKTNGNQGCSIESKDDKSYGEAFASNGGGVYAMNWDGRGIQMWFWSREDVPESIKNESPDPYNGDLGQPMAYYPASSCDPREFFGEQNLVLDITLCGLWAGEEYNAEHGENACAKLVPDPTNYDQAYFEISSVKMYDGGISQVQAGDGDSGAATIKYSVIAIMIALFVFI</sequence>
<dbReference type="OrthoDB" id="192832at2759"/>
<dbReference type="EMBL" id="SPNW01000006">
    <property type="protein sequence ID" value="TIA92537.1"/>
    <property type="molecule type" value="Genomic_DNA"/>
</dbReference>
<evidence type="ECO:0000313" key="2">
    <source>
        <dbReference type="EMBL" id="TIA92537.1"/>
    </source>
</evidence>
<organism evidence="2 3">
    <name type="scientific">Wallemia hederae</name>
    <dbReference type="NCBI Taxonomy" id="1540922"/>
    <lineage>
        <taxon>Eukaryota</taxon>
        <taxon>Fungi</taxon>
        <taxon>Dikarya</taxon>
        <taxon>Basidiomycota</taxon>
        <taxon>Wallemiomycotina</taxon>
        <taxon>Wallemiomycetes</taxon>
        <taxon>Wallemiales</taxon>
        <taxon>Wallemiaceae</taxon>
        <taxon>Wallemia</taxon>
    </lineage>
</organism>
<dbReference type="InterPro" id="IPR000757">
    <property type="entry name" value="Beta-glucanase-like"/>
</dbReference>
<dbReference type="GO" id="GO:0009251">
    <property type="term" value="P:glucan catabolic process"/>
    <property type="evidence" value="ECO:0007669"/>
    <property type="project" value="TreeGrafter"/>
</dbReference>
<dbReference type="SUPFAM" id="SSF49899">
    <property type="entry name" value="Concanavalin A-like lectins/glucanases"/>
    <property type="match status" value="1"/>
</dbReference>
<gene>
    <name evidence="2" type="ORF">E3P99_00565</name>
</gene>
<dbReference type="Proteomes" id="UP000310189">
    <property type="component" value="Unassembled WGS sequence"/>
</dbReference>
<evidence type="ECO:0000313" key="3">
    <source>
        <dbReference type="Proteomes" id="UP000310189"/>
    </source>
</evidence>
<keyword evidence="3" id="KW-1185">Reference proteome</keyword>
<accession>A0A4T0FUG7</accession>
<evidence type="ECO:0000259" key="1">
    <source>
        <dbReference type="PROSITE" id="PS51762"/>
    </source>
</evidence>
<dbReference type="PROSITE" id="PS51762">
    <property type="entry name" value="GH16_2"/>
    <property type="match status" value="1"/>
</dbReference>
<protein>
    <recommendedName>
        <fullName evidence="1">GH16 domain-containing protein</fullName>
    </recommendedName>
</protein>
<dbReference type="Pfam" id="PF26113">
    <property type="entry name" value="GH16_XgeA"/>
    <property type="match status" value="1"/>
</dbReference>
<dbReference type="PANTHER" id="PTHR10963:SF24">
    <property type="entry name" value="GLYCOSIDASE C21B10.07-RELATED"/>
    <property type="match status" value="1"/>
</dbReference>
<comment type="caution">
    <text evidence="2">The sequence shown here is derived from an EMBL/GenBank/DDBJ whole genome shotgun (WGS) entry which is preliminary data.</text>
</comment>
<dbReference type="GO" id="GO:0004553">
    <property type="term" value="F:hydrolase activity, hydrolyzing O-glycosyl compounds"/>
    <property type="evidence" value="ECO:0007669"/>
    <property type="project" value="InterPro"/>
</dbReference>
<dbReference type="InterPro" id="IPR013320">
    <property type="entry name" value="ConA-like_dom_sf"/>
</dbReference>
<reference evidence="2 3" key="1">
    <citation type="submission" date="2019-03" db="EMBL/GenBank/DDBJ databases">
        <title>Sequencing 23 genomes of Wallemia ichthyophaga.</title>
        <authorList>
            <person name="Gostincar C."/>
        </authorList>
    </citation>
    <scope>NUCLEOTIDE SEQUENCE [LARGE SCALE GENOMIC DNA]</scope>
    <source>
        <strain evidence="2 3">EXF-5753</strain>
    </source>
</reference>
<dbReference type="Gene3D" id="2.60.120.200">
    <property type="match status" value="1"/>
</dbReference>